<sequence>MSYNLGNLSKEDMDKVNVEIAASGVAYKERLNIPVVAQQVEAQQPAEMRAYFLERLAHYRKVSIDFPKGTAPVYQQMADANGKK</sequence>
<keyword evidence="2" id="KW-1185">Reference proteome</keyword>
<proteinExistence type="predicted"/>
<evidence type="ECO:0000313" key="2">
    <source>
        <dbReference type="Proteomes" id="UP000294555"/>
    </source>
</evidence>
<dbReference type="AlphaFoldDB" id="A0A4V2Q3I8"/>
<organism evidence="1 2">
    <name type="scientific">Sodalis ligni</name>
    <dbReference type="NCBI Taxonomy" id="2697027"/>
    <lineage>
        <taxon>Bacteria</taxon>
        <taxon>Pseudomonadati</taxon>
        <taxon>Pseudomonadota</taxon>
        <taxon>Gammaproteobacteria</taxon>
        <taxon>Enterobacterales</taxon>
        <taxon>Bruguierivoracaceae</taxon>
        <taxon>Sodalis</taxon>
    </lineage>
</organism>
<dbReference type="EMBL" id="SJOI01000001">
    <property type="protein sequence ID" value="TCL06888.1"/>
    <property type="molecule type" value="Genomic_DNA"/>
</dbReference>
<dbReference type="NCBIfam" id="NF008207">
    <property type="entry name" value="PRK10969.1"/>
    <property type="match status" value="1"/>
</dbReference>
<name>A0A4V2Q3I8_9GAMM</name>
<dbReference type="InterPro" id="IPR009052">
    <property type="entry name" value="DNA_pol_III_theta_bac"/>
</dbReference>
<evidence type="ECO:0000313" key="1">
    <source>
        <dbReference type="EMBL" id="TCL06888.1"/>
    </source>
</evidence>
<dbReference type="GO" id="GO:0006260">
    <property type="term" value="P:DNA replication"/>
    <property type="evidence" value="ECO:0007669"/>
    <property type="project" value="InterPro"/>
</dbReference>
<dbReference type="RefSeq" id="WP_132926647.1">
    <property type="nucleotide sequence ID" value="NZ_SJOI01000001.1"/>
</dbReference>
<protein>
    <submittedName>
        <fullName evidence="1">DNA polymerase-3 subunit theta</fullName>
    </submittedName>
</protein>
<dbReference type="InterPro" id="IPR036745">
    <property type="entry name" value="PolIII_theta_sf"/>
</dbReference>
<dbReference type="Proteomes" id="UP000294555">
    <property type="component" value="Unassembled WGS sequence"/>
</dbReference>
<dbReference type="GO" id="GO:0003677">
    <property type="term" value="F:DNA binding"/>
    <property type="evidence" value="ECO:0007669"/>
    <property type="project" value="InterPro"/>
</dbReference>
<dbReference type="GO" id="GO:0003887">
    <property type="term" value="F:DNA-directed DNA polymerase activity"/>
    <property type="evidence" value="ECO:0007669"/>
    <property type="project" value="InterPro"/>
</dbReference>
<dbReference type="OrthoDB" id="6506252at2"/>
<dbReference type="Pfam" id="PF06440">
    <property type="entry name" value="DNA_pol3_theta"/>
    <property type="match status" value="1"/>
</dbReference>
<accession>A0A4V2Q3I8</accession>
<dbReference type="SUPFAM" id="SSF46575">
    <property type="entry name" value="DNA polymerase III theta subunit-like"/>
    <property type="match status" value="1"/>
</dbReference>
<comment type="caution">
    <text evidence="1">The sequence shown here is derived from an EMBL/GenBank/DDBJ whole genome shotgun (WGS) entry which is preliminary data.</text>
</comment>
<reference evidence="1 2" key="1">
    <citation type="submission" date="2019-02" db="EMBL/GenBank/DDBJ databases">
        <title>Investigation of anaerobic lignin degradation for improved lignocellulosic biofuels.</title>
        <authorList>
            <person name="Deangelis K."/>
        </authorList>
    </citation>
    <scope>NUCLEOTIDE SEQUENCE [LARGE SCALE GENOMIC DNA]</scope>
    <source>
        <strain evidence="1 2">159R</strain>
    </source>
</reference>
<gene>
    <name evidence="1" type="ORF">EZJ58_5185</name>
</gene>
<dbReference type="Gene3D" id="1.20.58.250">
    <property type="entry name" value="DNA polymerase III-theta"/>
    <property type="match status" value="1"/>
</dbReference>